<reference evidence="2 3" key="1">
    <citation type="submission" date="2013-06" db="EMBL/GenBank/DDBJ databases">
        <authorList>
            <person name="Walk S."/>
            <person name="Aronoff D."/>
            <person name="Young V.Y."/>
            <person name="Marsh J."/>
            <person name="Harrison L."/>
            <person name="Daugherty S.C."/>
            <person name="Shefchek K.A."/>
            <person name="Hine E.E."/>
            <person name="Tallon L.J."/>
            <person name="Sadzewicz L.K."/>
            <person name="Rasko D.A."/>
        </authorList>
    </citation>
    <scope>NUCLEOTIDE SEQUENCE [LARGE SCALE GENOMIC DNA]</scope>
    <source>
        <strain evidence="2 3">ATCC 638</strain>
    </source>
</reference>
<dbReference type="Pfam" id="PF07498">
    <property type="entry name" value="Rho_N"/>
    <property type="match status" value="1"/>
</dbReference>
<evidence type="ECO:0000259" key="1">
    <source>
        <dbReference type="SMART" id="SM00959"/>
    </source>
</evidence>
<dbReference type="Proteomes" id="UP000015688">
    <property type="component" value="Unassembled WGS sequence"/>
</dbReference>
<dbReference type="SMART" id="SM00959">
    <property type="entry name" value="Rho_N"/>
    <property type="match status" value="1"/>
</dbReference>
<dbReference type="SUPFAM" id="SSF68912">
    <property type="entry name" value="Rho N-terminal domain-like"/>
    <property type="match status" value="1"/>
</dbReference>
<organism evidence="2 3">
    <name type="scientific">Paraclostridium bifermentans ATCC 638 = DSM 14991</name>
    <dbReference type="NCBI Taxonomy" id="1233171"/>
    <lineage>
        <taxon>Bacteria</taxon>
        <taxon>Bacillati</taxon>
        <taxon>Bacillota</taxon>
        <taxon>Clostridia</taxon>
        <taxon>Peptostreptococcales</taxon>
        <taxon>Peptostreptococcaceae</taxon>
        <taxon>Paraclostridium</taxon>
    </lineage>
</organism>
<dbReference type="PATRIC" id="fig|1233171.3.peg.3506"/>
<protein>
    <submittedName>
        <fullName evidence="2">Rho termination factor, N-terminal domain protein</fullName>
    </submittedName>
</protein>
<dbReference type="InterPro" id="IPR036269">
    <property type="entry name" value="Rho_N_sf"/>
</dbReference>
<gene>
    <name evidence="2" type="ORF">C672_3640</name>
</gene>
<dbReference type="PANTHER" id="PTHR34449">
    <property type="entry name" value="RHO TERMINATION FACTOR"/>
    <property type="match status" value="1"/>
</dbReference>
<sequence>MVDKEVSNPPNNLVEEVEAPQQDLNSLTVTELKAIAKEKGIVGYSSMTKAELIEKLG</sequence>
<feature type="domain" description="Rho termination factor-like N-terminal" evidence="1">
    <location>
        <begin position="23"/>
        <end position="57"/>
    </location>
</feature>
<proteinExistence type="predicted"/>
<dbReference type="InterPro" id="IPR011112">
    <property type="entry name" value="Rho-like_N"/>
</dbReference>
<evidence type="ECO:0000313" key="2">
    <source>
        <dbReference type="EMBL" id="EQK39834.1"/>
    </source>
</evidence>
<dbReference type="GO" id="GO:0006353">
    <property type="term" value="P:DNA-templated transcription termination"/>
    <property type="evidence" value="ECO:0007669"/>
    <property type="project" value="InterPro"/>
</dbReference>
<accession>T4V7Y2</accession>
<dbReference type="PANTHER" id="PTHR34449:SF2">
    <property type="entry name" value="RHO TERMINATION FACTOR"/>
    <property type="match status" value="1"/>
</dbReference>
<dbReference type="AlphaFoldDB" id="T4V7Y2"/>
<evidence type="ECO:0000313" key="3">
    <source>
        <dbReference type="Proteomes" id="UP000015688"/>
    </source>
</evidence>
<name>T4V7Y2_PARBF</name>
<dbReference type="Gene3D" id="1.10.720.10">
    <property type="match status" value="1"/>
</dbReference>
<dbReference type="EMBL" id="AVNC01000023">
    <property type="protein sequence ID" value="EQK39834.1"/>
    <property type="molecule type" value="Genomic_DNA"/>
</dbReference>
<comment type="caution">
    <text evidence="2">The sequence shown here is derived from an EMBL/GenBank/DDBJ whole genome shotgun (WGS) entry which is preliminary data.</text>
</comment>